<dbReference type="GO" id="GO:0003700">
    <property type="term" value="F:DNA-binding transcription factor activity"/>
    <property type="evidence" value="ECO:0007669"/>
    <property type="project" value="InterPro"/>
</dbReference>
<evidence type="ECO:0000313" key="1">
    <source>
        <dbReference type="EMBL" id="ABM27901.1"/>
    </source>
</evidence>
<dbReference type="EMBL" id="CP000527">
    <property type="protein sequence ID" value="ABM27901.1"/>
    <property type="molecule type" value="Genomic_DNA"/>
</dbReference>
<dbReference type="InterPro" id="IPR013325">
    <property type="entry name" value="RNA_pol_sigma_r2"/>
</dbReference>
<proteinExistence type="predicted"/>
<dbReference type="AlphaFoldDB" id="A0A0H3A6I6"/>
<name>A0A0H3A6I6_NITV4</name>
<dbReference type="Proteomes" id="UP000009173">
    <property type="component" value="Chromosome"/>
</dbReference>
<evidence type="ECO:0000313" key="2">
    <source>
        <dbReference type="Proteomes" id="UP000009173"/>
    </source>
</evidence>
<sequence>MWVSPNRRSRNLSAFSCGRSGRHPQLSSSAEENIMSKNRFHGIDAYIARLVSCKAKQISRQAGFTDDDREDIEQDLVLDLLQRISEYDPAKAKQSTFAAHVVNNHAATLLARSKAAKRNHNRIAYSLNDLYEDKDGSVWEREELFDQDLYQMRLGRQSRPSEDLRDLQIDVQYQSKLLSPKARDLCDRITHDRISSVAQDIGTPRTTLYSLLSTIRKSFIDAGLDEYI</sequence>
<dbReference type="SUPFAM" id="SSF88946">
    <property type="entry name" value="Sigma2 domain of RNA polymerase sigma factors"/>
    <property type="match status" value="1"/>
</dbReference>
<protein>
    <submittedName>
        <fullName evidence="1">Sigma-24 (FecI-like)</fullName>
    </submittedName>
</protein>
<dbReference type="HOGENOM" id="CLU_120864_0_0_7"/>
<organism evidence="1 2">
    <name type="scientific">Nitratidesulfovibrio vulgaris (strain DP4)</name>
    <name type="common">Desulfovibrio vulgaris</name>
    <dbReference type="NCBI Taxonomy" id="391774"/>
    <lineage>
        <taxon>Bacteria</taxon>
        <taxon>Pseudomonadati</taxon>
        <taxon>Thermodesulfobacteriota</taxon>
        <taxon>Desulfovibrionia</taxon>
        <taxon>Desulfovibrionales</taxon>
        <taxon>Desulfovibrionaceae</taxon>
        <taxon>Nitratidesulfovibrio</taxon>
    </lineage>
</organism>
<dbReference type="KEGG" id="dvl:Dvul_0880"/>
<dbReference type="GO" id="GO:0006352">
    <property type="term" value="P:DNA-templated transcription initiation"/>
    <property type="evidence" value="ECO:0007669"/>
    <property type="project" value="InterPro"/>
</dbReference>
<gene>
    <name evidence="1" type="ordered locus">Dvul_0880</name>
</gene>
<reference evidence="2" key="1">
    <citation type="journal article" date="2009" name="Environ. Microbiol.">
        <title>Contribution of mobile genetic elements to Desulfovibrio vulgaris genome plasticity.</title>
        <authorList>
            <person name="Walker C.B."/>
            <person name="Stolyar S."/>
            <person name="Chivian D."/>
            <person name="Pinel N."/>
            <person name="Gabster J.A."/>
            <person name="Dehal P.S."/>
            <person name="He Z."/>
            <person name="Yang Z.K."/>
            <person name="Yen H.C."/>
            <person name="Zhou J."/>
            <person name="Wall J.D."/>
            <person name="Hazen T.C."/>
            <person name="Arkin A.P."/>
            <person name="Stahl D.A."/>
        </authorList>
    </citation>
    <scope>NUCLEOTIDE SEQUENCE [LARGE SCALE GENOMIC DNA]</scope>
    <source>
        <strain evidence="2">DP4</strain>
    </source>
</reference>
<accession>A0A0H3A6I6</accession>